<protein>
    <submittedName>
        <fullName evidence="1">Uncharacterized protein</fullName>
    </submittedName>
</protein>
<sequence length="51" mass="5906">MSETVYVETSVVGYLTARLSNNLILMANLGITQEWWDTRREQFTLYISPPP</sequence>
<organism evidence="1 2">
    <name type="scientific">Microcystis aeruginosa PCC 9717</name>
    <dbReference type="NCBI Taxonomy" id="1160286"/>
    <lineage>
        <taxon>Bacteria</taxon>
        <taxon>Bacillati</taxon>
        <taxon>Cyanobacteriota</taxon>
        <taxon>Cyanophyceae</taxon>
        <taxon>Oscillatoriophycideae</taxon>
        <taxon>Chroococcales</taxon>
        <taxon>Microcystaceae</taxon>
        <taxon>Microcystis</taxon>
    </lineage>
</organism>
<dbReference type="EMBL" id="CAII01000079">
    <property type="protein sequence ID" value="CCH96196.1"/>
    <property type="molecule type" value="Genomic_DNA"/>
</dbReference>
<dbReference type="AlphaFoldDB" id="I4FKM1"/>
<accession>I4FKM1</accession>
<dbReference type="Proteomes" id="UP000003172">
    <property type="component" value="Unassembled WGS sequence"/>
</dbReference>
<reference evidence="1 2" key="1">
    <citation type="submission" date="2012-04" db="EMBL/GenBank/DDBJ databases">
        <authorList>
            <person name="Genoscope - CEA"/>
        </authorList>
    </citation>
    <scope>NUCLEOTIDE SEQUENCE [LARGE SCALE GENOMIC DNA]</scope>
    <source>
        <strain evidence="1 2">9717</strain>
    </source>
</reference>
<comment type="caution">
    <text evidence="1">The sequence shown here is derived from an EMBL/GenBank/DDBJ whole genome shotgun (WGS) entry which is preliminary data.</text>
</comment>
<gene>
    <name evidence="1" type="ORF">MICAB_170001</name>
</gene>
<evidence type="ECO:0000313" key="2">
    <source>
        <dbReference type="Proteomes" id="UP000003172"/>
    </source>
</evidence>
<name>I4FKM1_MICAE</name>
<dbReference type="HOGENOM" id="CLU_205261_0_0_3"/>
<proteinExistence type="predicted"/>
<evidence type="ECO:0000313" key="1">
    <source>
        <dbReference type="EMBL" id="CCH96196.1"/>
    </source>
</evidence>